<dbReference type="PANTHER" id="PTHR12788">
    <property type="entry name" value="PROTEIN-TYROSINE SULFOTRANSFERASE 2"/>
    <property type="match status" value="1"/>
</dbReference>
<dbReference type="RefSeq" id="WP_008276373.1">
    <property type="nucleotide sequence ID" value="NZ_AAXW01000023.1"/>
</dbReference>
<dbReference type="OrthoDB" id="5729795at2"/>
<sequence length="316" mass="36723">MKNLLDKHRPIFIVGMERSGTTLMSSLLSAHPSIAICPQTKFMVIWKNKYPGLDIRNTENFQVFWHEFTKGQFSFAGISAEKTLERILAMGEVSYQTIYTGVLQEYAQSKGKIRWGDKISVSNSQYMNLLLEWYPQARIIWMLRDPRAVIASVLSTPWGKMRSIENCTIAWKKNIHNLIEWRKDERILVIPYEEIVINTENILQKISNFIEEKYTVKMINNRSEKNMPIINRDQWGTSHLKSVLRPISDESISKWKSILSKNQVSEIEILAYQEMSNFGYALTTSKLERTLFTGQIFLKKLLSTMTSSQPNNKINI</sequence>
<name>A3ISM0_9CHRO</name>
<dbReference type="AlphaFoldDB" id="A3ISM0"/>
<keyword evidence="3" id="KW-1185">Reference proteome</keyword>
<gene>
    <name evidence="2" type="ORF">CY0110_20373</name>
</gene>
<evidence type="ECO:0008006" key="4">
    <source>
        <dbReference type="Google" id="ProtNLM"/>
    </source>
</evidence>
<dbReference type="Proteomes" id="UP000003781">
    <property type="component" value="Unassembled WGS sequence"/>
</dbReference>
<evidence type="ECO:0000313" key="3">
    <source>
        <dbReference type="Proteomes" id="UP000003781"/>
    </source>
</evidence>
<keyword evidence="1" id="KW-0808">Transferase</keyword>
<protein>
    <recommendedName>
        <fullName evidence="4">Sulfotransferase</fullName>
    </recommendedName>
</protein>
<dbReference type="PANTHER" id="PTHR12788:SF10">
    <property type="entry name" value="PROTEIN-TYROSINE SULFOTRANSFERASE"/>
    <property type="match status" value="1"/>
</dbReference>
<dbReference type="GO" id="GO:0008476">
    <property type="term" value="F:protein-tyrosine sulfotransferase activity"/>
    <property type="evidence" value="ECO:0007669"/>
    <property type="project" value="InterPro"/>
</dbReference>
<dbReference type="EMBL" id="AAXW01000023">
    <property type="protein sequence ID" value="EAZ90590.1"/>
    <property type="molecule type" value="Genomic_DNA"/>
</dbReference>
<evidence type="ECO:0000256" key="1">
    <source>
        <dbReference type="ARBA" id="ARBA00022679"/>
    </source>
</evidence>
<dbReference type="InterPro" id="IPR027417">
    <property type="entry name" value="P-loop_NTPase"/>
</dbReference>
<reference evidence="2 3" key="1">
    <citation type="submission" date="2007-03" db="EMBL/GenBank/DDBJ databases">
        <authorList>
            <person name="Stal L."/>
            <person name="Ferriera S."/>
            <person name="Johnson J."/>
            <person name="Kravitz S."/>
            <person name="Beeson K."/>
            <person name="Sutton G."/>
            <person name="Rogers Y.-H."/>
            <person name="Friedman R."/>
            <person name="Frazier M."/>
            <person name="Venter J.C."/>
        </authorList>
    </citation>
    <scope>NUCLEOTIDE SEQUENCE [LARGE SCALE GENOMIC DNA]</scope>
    <source>
        <strain evidence="2 3">CCY0110</strain>
    </source>
</reference>
<dbReference type="eggNOG" id="COG0615">
    <property type="taxonomic scope" value="Bacteria"/>
</dbReference>
<organism evidence="2 3">
    <name type="scientific">Crocosphaera chwakensis CCY0110</name>
    <dbReference type="NCBI Taxonomy" id="391612"/>
    <lineage>
        <taxon>Bacteria</taxon>
        <taxon>Bacillati</taxon>
        <taxon>Cyanobacteriota</taxon>
        <taxon>Cyanophyceae</taxon>
        <taxon>Oscillatoriophycideae</taxon>
        <taxon>Chroococcales</taxon>
        <taxon>Aphanothecaceae</taxon>
        <taxon>Crocosphaera</taxon>
        <taxon>Crocosphaera chwakensis</taxon>
    </lineage>
</organism>
<evidence type="ECO:0000313" key="2">
    <source>
        <dbReference type="EMBL" id="EAZ90590.1"/>
    </source>
</evidence>
<comment type="caution">
    <text evidence="2">The sequence shown here is derived from an EMBL/GenBank/DDBJ whole genome shotgun (WGS) entry which is preliminary data.</text>
</comment>
<dbReference type="SUPFAM" id="SSF52540">
    <property type="entry name" value="P-loop containing nucleoside triphosphate hydrolases"/>
    <property type="match status" value="1"/>
</dbReference>
<dbReference type="InterPro" id="IPR026634">
    <property type="entry name" value="TPST-like"/>
</dbReference>
<accession>A3ISM0</accession>
<dbReference type="Pfam" id="PF13469">
    <property type="entry name" value="Sulfotransfer_3"/>
    <property type="match status" value="1"/>
</dbReference>
<dbReference type="Gene3D" id="3.40.50.300">
    <property type="entry name" value="P-loop containing nucleotide triphosphate hydrolases"/>
    <property type="match status" value="1"/>
</dbReference>
<proteinExistence type="predicted"/>